<evidence type="ECO:0000313" key="15">
    <source>
        <dbReference type="Proteomes" id="UP000625283"/>
    </source>
</evidence>
<evidence type="ECO:0000256" key="6">
    <source>
        <dbReference type="ARBA" id="ARBA00022741"/>
    </source>
</evidence>
<evidence type="ECO:0000256" key="9">
    <source>
        <dbReference type="ARBA" id="ARBA00049563"/>
    </source>
</evidence>
<dbReference type="GO" id="GO:0052381">
    <property type="term" value="F:tRNA dimethylallyltransferase activity"/>
    <property type="evidence" value="ECO:0007669"/>
    <property type="project" value="UniProtKB-EC"/>
</dbReference>
<comment type="caution">
    <text evidence="14">The sequence shown here is derived from an EMBL/GenBank/DDBJ whole genome shotgun (WGS) entry which is preliminary data.</text>
</comment>
<dbReference type="Pfam" id="PF01715">
    <property type="entry name" value="IPPT"/>
    <property type="match status" value="1"/>
</dbReference>
<organism evidence="14 15">
    <name type="scientific">Sphingobacterium faecale</name>
    <dbReference type="NCBI Taxonomy" id="2803775"/>
    <lineage>
        <taxon>Bacteria</taxon>
        <taxon>Pseudomonadati</taxon>
        <taxon>Bacteroidota</taxon>
        <taxon>Sphingobacteriia</taxon>
        <taxon>Sphingobacteriales</taxon>
        <taxon>Sphingobacteriaceae</taxon>
        <taxon>Sphingobacterium</taxon>
    </lineage>
</organism>
<dbReference type="RefSeq" id="WP_202103206.1">
    <property type="nucleotide sequence ID" value="NZ_JAERTY010000006.1"/>
</dbReference>
<dbReference type="Gene3D" id="3.40.50.300">
    <property type="entry name" value="P-loop containing nucleotide triphosphate hydrolases"/>
    <property type="match status" value="2"/>
</dbReference>
<sequence length="303" mass="35375">MINSKQVLEYLSRETSFLEKDILVITGPTASGKTKLAVELARALSGEIISADSRQVYRQMDIGTGKDIQEYEEIPYHLIDIADPGDQYNVSRFLEDFERAYRTIKAKGKIAIVCGGTGFYIQALLTSHPYNQIPTDMAWRAAQEQRNKQEIQEELGRFIIPTDFKIDYSSKKRMVRALEILTWLTDSRNSLPEPVPSYIATIIALDPLKDIRRQRISKRLRERLEQGMVEEVQQLIKGGLNYTEIEYYGLEYKYCSYYLRKLLNYDSFVNKLETEIHRYAKRQMTYLRKMEKDGVHIHWFTAV</sequence>
<evidence type="ECO:0000256" key="5">
    <source>
        <dbReference type="ARBA" id="ARBA00022694"/>
    </source>
</evidence>
<dbReference type="EC" id="2.5.1.75" evidence="10"/>
<feature type="binding site" evidence="10">
    <location>
        <begin position="27"/>
        <end position="34"/>
    </location>
    <ligand>
        <name>ATP</name>
        <dbReference type="ChEBI" id="CHEBI:30616"/>
    </ligand>
</feature>
<comment type="cofactor">
    <cofactor evidence="1 10">
        <name>Mg(2+)</name>
        <dbReference type="ChEBI" id="CHEBI:18420"/>
    </cofactor>
</comment>
<dbReference type="SUPFAM" id="SSF52540">
    <property type="entry name" value="P-loop containing nucleoside triphosphate hydrolases"/>
    <property type="match status" value="2"/>
</dbReference>
<evidence type="ECO:0000256" key="13">
    <source>
        <dbReference type="RuleBase" id="RU003785"/>
    </source>
</evidence>
<evidence type="ECO:0000256" key="3">
    <source>
        <dbReference type="ARBA" id="ARBA00005842"/>
    </source>
</evidence>
<evidence type="ECO:0000256" key="2">
    <source>
        <dbReference type="ARBA" id="ARBA00003213"/>
    </source>
</evidence>
<evidence type="ECO:0000256" key="12">
    <source>
        <dbReference type="RuleBase" id="RU003784"/>
    </source>
</evidence>
<accession>A0ABS1R614</accession>
<dbReference type="InterPro" id="IPR018022">
    <property type="entry name" value="IPT"/>
</dbReference>
<dbReference type="PANTHER" id="PTHR11088">
    <property type="entry name" value="TRNA DIMETHYLALLYLTRANSFERASE"/>
    <property type="match status" value="1"/>
</dbReference>
<comment type="subunit">
    <text evidence="10">Monomer.</text>
</comment>
<evidence type="ECO:0000256" key="4">
    <source>
        <dbReference type="ARBA" id="ARBA00022679"/>
    </source>
</evidence>
<proteinExistence type="inferred from homology"/>
<evidence type="ECO:0000256" key="8">
    <source>
        <dbReference type="ARBA" id="ARBA00022842"/>
    </source>
</evidence>
<keyword evidence="4 10" id="KW-0808">Transferase</keyword>
<keyword evidence="5 10" id="KW-0819">tRNA processing</keyword>
<dbReference type="NCBIfam" id="TIGR00174">
    <property type="entry name" value="miaA"/>
    <property type="match status" value="1"/>
</dbReference>
<feature type="site" description="Interaction with substrate tRNA" evidence="10">
    <location>
        <position position="140"/>
    </location>
</feature>
<keyword evidence="6 10" id="KW-0547">Nucleotide-binding</keyword>
<gene>
    <name evidence="10 14" type="primary">miaA</name>
    <name evidence="14" type="ORF">JKG61_11855</name>
</gene>
<evidence type="ECO:0000256" key="7">
    <source>
        <dbReference type="ARBA" id="ARBA00022840"/>
    </source>
</evidence>
<feature type="site" description="Interaction with substrate tRNA" evidence="10">
    <location>
        <position position="117"/>
    </location>
</feature>
<feature type="region of interest" description="Interaction with substrate tRNA" evidence="10">
    <location>
        <begin position="52"/>
        <end position="55"/>
    </location>
</feature>
<keyword evidence="7 10" id="KW-0067">ATP-binding</keyword>
<dbReference type="Proteomes" id="UP000625283">
    <property type="component" value="Unassembled WGS sequence"/>
</dbReference>
<evidence type="ECO:0000256" key="11">
    <source>
        <dbReference type="RuleBase" id="RU003783"/>
    </source>
</evidence>
<comment type="function">
    <text evidence="2 10 12">Catalyzes the transfer of a dimethylallyl group onto the adenine at position 37 in tRNAs that read codons beginning with uridine, leading to the formation of N6-(dimethylallyl)adenosine (i(6)A).</text>
</comment>
<reference evidence="14 15" key="1">
    <citation type="submission" date="2021-01" db="EMBL/GenBank/DDBJ databases">
        <title>C459-1 draft genome sequence.</title>
        <authorList>
            <person name="Zhang X.-F."/>
        </authorList>
    </citation>
    <scope>NUCLEOTIDE SEQUENCE [LARGE SCALE GENOMIC DNA]</scope>
    <source>
        <strain evidence="15">C459-1</strain>
    </source>
</reference>
<comment type="catalytic activity">
    <reaction evidence="9 10 11">
        <text>adenosine(37) in tRNA + dimethylallyl diphosphate = N(6)-dimethylallyladenosine(37) in tRNA + diphosphate</text>
        <dbReference type="Rhea" id="RHEA:26482"/>
        <dbReference type="Rhea" id="RHEA-COMP:10162"/>
        <dbReference type="Rhea" id="RHEA-COMP:10375"/>
        <dbReference type="ChEBI" id="CHEBI:33019"/>
        <dbReference type="ChEBI" id="CHEBI:57623"/>
        <dbReference type="ChEBI" id="CHEBI:74411"/>
        <dbReference type="ChEBI" id="CHEBI:74415"/>
        <dbReference type="EC" id="2.5.1.75"/>
    </reaction>
</comment>
<dbReference type="InterPro" id="IPR039657">
    <property type="entry name" value="Dimethylallyltransferase"/>
</dbReference>
<comment type="similarity">
    <text evidence="3 10 13">Belongs to the IPP transferase family.</text>
</comment>
<evidence type="ECO:0000256" key="1">
    <source>
        <dbReference type="ARBA" id="ARBA00001946"/>
    </source>
</evidence>
<dbReference type="EMBL" id="JAERTY010000006">
    <property type="protein sequence ID" value="MBL1409447.1"/>
    <property type="molecule type" value="Genomic_DNA"/>
</dbReference>
<evidence type="ECO:0000313" key="14">
    <source>
        <dbReference type="EMBL" id="MBL1409447.1"/>
    </source>
</evidence>
<dbReference type="HAMAP" id="MF_00185">
    <property type="entry name" value="IPP_trans"/>
    <property type="match status" value="1"/>
</dbReference>
<protein>
    <recommendedName>
        <fullName evidence="10">tRNA dimethylallyltransferase</fullName>
        <ecNumber evidence="10">2.5.1.75</ecNumber>
    </recommendedName>
    <alternativeName>
        <fullName evidence="10">Dimethylallyl diphosphate:tRNA dimethylallyltransferase</fullName>
        <shortName evidence="10">DMAPP:tRNA dimethylallyltransferase</shortName>
        <shortName evidence="10">DMATase</shortName>
    </alternativeName>
    <alternativeName>
        <fullName evidence="10">Isopentenyl-diphosphate:tRNA isopentenyltransferase</fullName>
        <shortName evidence="10">IPP transferase</shortName>
        <shortName evidence="10">IPPT</shortName>
        <shortName evidence="10">IPTase</shortName>
    </alternativeName>
</protein>
<name>A0ABS1R614_9SPHI</name>
<feature type="binding site" evidence="10">
    <location>
        <begin position="29"/>
        <end position="34"/>
    </location>
    <ligand>
        <name>substrate</name>
    </ligand>
</feature>
<evidence type="ECO:0000256" key="10">
    <source>
        <dbReference type="HAMAP-Rule" id="MF_00185"/>
    </source>
</evidence>
<keyword evidence="8 10" id="KW-0460">Magnesium</keyword>
<comment type="caution">
    <text evidence="10">Lacks conserved residue(s) required for the propagation of feature annotation.</text>
</comment>
<dbReference type="InterPro" id="IPR027417">
    <property type="entry name" value="P-loop_NTPase"/>
</dbReference>
<keyword evidence="15" id="KW-1185">Reference proteome</keyword>
<dbReference type="PANTHER" id="PTHR11088:SF60">
    <property type="entry name" value="TRNA DIMETHYLALLYLTRANSFERASE"/>
    <property type="match status" value="1"/>
</dbReference>